<gene>
    <name evidence="2" type="ORF">NQ318_001637</name>
</gene>
<protein>
    <submittedName>
        <fullName evidence="2">Uncharacterized protein</fullName>
    </submittedName>
</protein>
<proteinExistence type="predicted"/>
<dbReference type="EMBL" id="JAPWTK010000227">
    <property type="protein sequence ID" value="KAJ8945171.1"/>
    <property type="molecule type" value="Genomic_DNA"/>
</dbReference>
<reference evidence="2" key="1">
    <citation type="journal article" date="2023" name="Insect Mol. Biol.">
        <title>Genome sequencing provides insights into the evolution of gene families encoding plant cell wall-degrading enzymes in longhorned beetles.</title>
        <authorList>
            <person name="Shin N.R."/>
            <person name="Okamura Y."/>
            <person name="Kirsch R."/>
            <person name="Pauchet Y."/>
        </authorList>
    </citation>
    <scope>NUCLEOTIDE SEQUENCE</scope>
    <source>
        <strain evidence="2">AMC_N1</strain>
    </source>
</reference>
<dbReference type="AlphaFoldDB" id="A0AAV8Y2R9"/>
<feature type="region of interest" description="Disordered" evidence="1">
    <location>
        <begin position="1"/>
        <end position="23"/>
    </location>
</feature>
<comment type="caution">
    <text evidence="2">The sequence shown here is derived from an EMBL/GenBank/DDBJ whole genome shotgun (WGS) entry which is preliminary data.</text>
</comment>
<feature type="compositionally biased region" description="Polar residues" evidence="1">
    <location>
        <begin position="7"/>
        <end position="22"/>
    </location>
</feature>
<organism evidence="2 3">
    <name type="scientific">Aromia moschata</name>
    <dbReference type="NCBI Taxonomy" id="1265417"/>
    <lineage>
        <taxon>Eukaryota</taxon>
        <taxon>Metazoa</taxon>
        <taxon>Ecdysozoa</taxon>
        <taxon>Arthropoda</taxon>
        <taxon>Hexapoda</taxon>
        <taxon>Insecta</taxon>
        <taxon>Pterygota</taxon>
        <taxon>Neoptera</taxon>
        <taxon>Endopterygota</taxon>
        <taxon>Coleoptera</taxon>
        <taxon>Polyphaga</taxon>
        <taxon>Cucujiformia</taxon>
        <taxon>Chrysomeloidea</taxon>
        <taxon>Cerambycidae</taxon>
        <taxon>Cerambycinae</taxon>
        <taxon>Callichromatini</taxon>
        <taxon>Aromia</taxon>
    </lineage>
</organism>
<accession>A0AAV8Y2R9</accession>
<keyword evidence="3" id="KW-1185">Reference proteome</keyword>
<evidence type="ECO:0000256" key="1">
    <source>
        <dbReference type="SAM" id="MobiDB-lite"/>
    </source>
</evidence>
<evidence type="ECO:0000313" key="3">
    <source>
        <dbReference type="Proteomes" id="UP001162162"/>
    </source>
</evidence>
<dbReference type="Proteomes" id="UP001162162">
    <property type="component" value="Unassembled WGS sequence"/>
</dbReference>
<name>A0AAV8Y2R9_9CUCU</name>
<evidence type="ECO:0000313" key="2">
    <source>
        <dbReference type="EMBL" id="KAJ8945171.1"/>
    </source>
</evidence>
<sequence length="239" mass="27225">MEVECSQRVNENNSIIPNTSETSIHDPATRYQCDVARCTLSRNSFSNELMRYFAMLDISPYTLKKVKAMQQQAFYFISRKYVQVQQKGLEIGEITTVQTYMRLSLSRNYFESYAHARELNIQSHTANCPTRLVTLAHNRSSSILLSHLPRDTSTYGHQQYRILNYCGEITSSVRRRPVDRGAAQVLFGDTAPRCVSPYDIREPSSERALDRAGTASTVREDRSLRINNRGFGQGSPVPI</sequence>